<evidence type="ECO:0000313" key="3">
    <source>
        <dbReference type="Proteomes" id="UP000217343"/>
    </source>
</evidence>
<keyword evidence="1" id="KW-1133">Transmembrane helix</keyword>
<sequence>MAVSTLLILLGIAVLLSVTARAPQSVLTRHRGWARGVGAVACLVGVAVGVKAQGPGVGLTTATVVVMLATPVLALCGPLWPRATRWAVPLSAVGLVLAWVGTR</sequence>
<evidence type="ECO:0000313" key="2">
    <source>
        <dbReference type="EMBL" id="ATB50310.1"/>
    </source>
</evidence>
<evidence type="ECO:0000256" key="1">
    <source>
        <dbReference type="SAM" id="Phobius"/>
    </source>
</evidence>
<feature type="transmembrane region" description="Helical" evidence="1">
    <location>
        <begin position="86"/>
        <end position="102"/>
    </location>
</feature>
<keyword evidence="1" id="KW-0812">Transmembrane</keyword>
<dbReference type="RefSeq" id="WP_095960554.1">
    <property type="nucleotide sequence ID" value="NZ_CP022203.1"/>
</dbReference>
<keyword evidence="3" id="KW-1185">Reference proteome</keyword>
<name>A0A250K344_9BACT</name>
<gene>
    <name evidence="2" type="ORF">MYMAC_005965</name>
</gene>
<dbReference type="AlphaFoldDB" id="A0A250K344"/>
<organism evidence="2 3">
    <name type="scientific">Corallococcus macrosporus DSM 14697</name>
    <dbReference type="NCBI Taxonomy" id="1189310"/>
    <lineage>
        <taxon>Bacteria</taxon>
        <taxon>Pseudomonadati</taxon>
        <taxon>Myxococcota</taxon>
        <taxon>Myxococcia</taxon>
        <taxon>Myxococcales</taxon>
        <taxon>Cystobacterineae</taxon>
        <taxon>Myxococcaceae</taxon>
        <taxon>Corallococcus</taxon>
    </lineage>
</organism>
<feature type="transmembrane region" description="Helical" evidence="1">
    <location>
        <begin position="31"/>
        <end position="50"/>
    </location>
</feature>
<dbReference type="EMBL" id="CP022203">
    <property type="protein sequence ID" value="ATB50310.1"/>
    <property type="molecule type" value="Genomic_DNA"/>
</dbReference>
<keyword evidence="1" id="KW-0472">Membrane</keyword>
<dbReference type="KEGG" id="mmas:MYMAC_005965"/>
<dbReference type="Proteomes" id="UP000217343">
    <property type="component" value="Chromosome"/>
</dbReference>
<accession>A0A250K344</accession>
<proteinExistence type="predicted"/>
<feature type="transmembrane region" description="Helical" evidence="1">
    <location>
        <begin position="57"/>
        <end position="80"/>
    </location>
</feature>
<evidence type="ECO:0008006" key="4">
    <source>
        <dbReference type="Google" id="ProtNLM"/>
    </source>
</evidence>
<reference evidence="2 3" key="1">
    <citation type="submission" date="2017-06" db="EMBL/GenBank/DDBJ databases">
        <title>Sequencing and comparative analysis of myxobacterial genomes.</title>
        <authorList>
            <person name="Rupp O."/>
            <person name="Goesmann A."/>
            <person name="Sogaard-Andersen L."/>
        </authorList>
    </citation>
    <scope>NUCLEOTIDE SEQUENCE [LARGE SCALE GENOMIC DNA]</scope>
    <source>
        <strain evidence="2 3">DSM 14697</strain>
    </source>
</reference>
<protein>
    <recommendedName>
        <fullName evidence="4">DUF3325 domain-containing protein</fullName>
    </recommendedName>
</protein>